<feature type="compositionally biased region" description="Basic and acidic residues" evidence="1">
    <location>
        <begin position="241"/>
        <end position="267"/>
    </location>
</feature>
<protein>
    <recommendedName>
        <fullName evidence="2">SMP domain-containing protein</fullName>
    </recommendedName>
</protein>
<evidence type="ECO:0000259" key="2">
    <source>
        <dbReference type="Pfam" id="PF04927"/>
    </source>
</evidence>
<proteinExistence type="predicted"/>
<feature type="domain" description="SMP" evidence="2">
    <location>
        <begin position="53"/>
        <end position="86"/>
    </location>
</feature>
<gene>
    <name evidence="3" type="ORF">SLS58_000742</name>
</gene>
<comment type="caution">
    <text evidence="3">The sequence shown here is derived from an EMBL/GenBank/DDBJ whole genome shotgun (WGS) entry which is preliminary data.</text>
</comment>
<evidence type="ECO:0000256" key="1">
    <source>
        <dbReference type="SAM" id="MobiDB-lite"/>
    </source>
</evidence>
<reference evidence="3 4" key="1">
    <citation type="journal article" date="2023" name="Plant Dis.">
        <title>First Report of Diplodia intermedia Causing Canker and Dieback Diseases on Apple Trees in Canada.</title>
        <authorList>
            <person name="Ellouze W."/>
            <person name="Ilyukhin E."/>
            <person name="Sulman M."/>
            <person name="Ali S."/>
        </authorList>
    </citation>
    <scope>NUCLEOTIDE SEQUENCE [LARGE SCALE GENOMIC DNA]</scope>
    <source>
        <strain evidence="3 4">M45-28</strain>
    </source>
</reference>
<accession>A0ABR3U4P3</accession>
<dbReference type="InterPro" id="IPR007011">
    <property type="entry name" value="LEA_SMP_dom"/>
</dbReference>
<dbReference type="EMBL" id="JAKEKT020000002">
    <property type="protein sequence ID" value="KAL1651402.1"/>
    <property type="molecule type" value="Genomic_DNA"/>
</dbReference>
<dbReference type="Proteomes" id="UP001521184">
    <property type="component" value="Unassembled WGS sequence"/>
</dbReference>
<feature type="region of interest" description="Disordered" evidence="1">
    <location>
        <begin position="1"/>
        <end position="25"/>
    </location>
</feature>
<evidence type="ECO:0000313" key="4">
    <source>
        <dbReference type="Proteomes" id="UP001521184"/>
    </source>
</evidence>
<feature type="domain" description="SMP" evidence="2">
    <location>
        <begin position="99"/>
        <end position="149"/>
    </location>
</feature>
<sequence>MSAQPDNGVPVSHEATTATKENAPALSTEAKAFGESFEKTVAEGVAKLKEEPEHVTPDDAARVQSAEHKALGFRPPPGSAAAQVQSMSDKVEILHKTVDAAQKKLDEDPASVTADDAKKVLSAEHKVLGHLPPKDSISATMQRAAAANNNPAQEGVSFEKLVPGGRGHRQSIVAADQSPAAREHTFDAVAEEMKDKLEKHPEDITKQDANTPLILVQMRSVDTRAHGATEKGSLTAQVQKEAAKHEKGAKPDEAKADKPGEKTKVAGDAEPCVPAETGVQASRAADGA</sequence>
<name>A0ABR3U4P3_9PEZI</name>
<keyword evidence="4" id="KW-1185">Reference proteome</keyword>
<organism evidence="3 4">
    <name type="scientific">Diplodia intermedia</name>
    <dbReference type="NCBI Taxonomy" id="856260"/>
    <lineage>
        <taxon>Eukaryota</taxon>
        <taxon>Fungi</taxon>
        <taxon>Dikarya</taxon>
        <taxon>Ascomycota</taxon>
        <taxon>Pezizomycotina</taxon>
        <taxon>Dothideomycetes</taxon>
        <taxon>Dothideomycetes incertae sedis</taxon>
        <taxon>Botryosphaeriales</taxon>
        <taxon>Botryosphaeriaceae</taxon>
        <taxon>Diplodia</taxon>
    </lineage>
</organism>
<dbReference type="Pfam" id="PF04927">
    <property type="entry name" value="SMP"/>
    <property type="match status" value="2"/>
</dbReference>
<feature type="region of interest" description="Disordered" evidence="1">
    <location>
        <begin position="161"/>
        <end position="183"/>
    </location>
</feature>
<feature type="region of interest" description="Disordered" evidence="1">
    <location>
        <begin position="222"/>
        <end position="288"/>
    </location>
</feature>
<evidence type="ECO:0000313" key="3">
    <source>
        <dbReference type="EMBL" id="KAL1651402.1"/>
    </source>
</evidence>